<dbReference type="InterPro" id="IPR025359">
    <property type="entry name" value="SduA_C"/>
</dbReference>
<dbReference type="Pfam" id="PF14082">
    <property type="entry name" value="SduA_C"/>
    <property type="match status" value="1"/>
</dbReference>
<dbReference type="AlphaFoldDB" id="A0A2P8DVI5"/>
<evidence type="ECO:0000259" key="1">
    <source>
        <dbReference type="Pfam" id="PF14082"/>
    </source>
</evidence>
<gene>
    <name evidence="2" type="ORF">CLV48_11434</name>
</gene>
<dbReference type="OrthoDB" id="784881at2"/>
<sequence>MAVKKEPIELLKTKLNRCINGNMSLTNRSLKAGNKILIKYNQNFVEYTENGYTYDGIDRFYTRDYTVKIELNRENLSLISSSSSKPDKNFGFFLGFMKNITAQDLNKVVISNVNKVEPPILYTTKSLFEDYKKIAREEGIDKNIRIRNRVAPYLKNHFDIELNEAEAQKDYSLVLKEIIASNQVSQADIIELTGNLETGENINLVVEKKINKQVDWLITTIEEQILSKSKITTADSKTIGNTYFGFPKIQIKGPEDLMEKILTKYGQYTFFGVPAMINTNKYVIHHGDLSRSQLDLILITHLGDIELVELKRSDEILMDFDFGRKKFYPTKTLAAAISQCERYITTINRDNDESFKIDNKKIRDFLQEQIGADNLDVESVRPTGTIIIGSSNSIFTQYENLNASQKAKISKGQYETNGKLAYKELKNTYKNIKVLTYSELVGHAKTRLQLDL</sequence>
<evidence type="ECO:0000313" key="3">
    <source>
        <dbReference type="Proteomes" id="UP000240708"/>
    </source>
</evidence>
<dbReference type="Proteomes" id="UP000240708">
    <property type="component" value="Unassembled WGS sequence"/>
</dbReference>
<proteinExistence type="predicted"/>
<evidence type="ECO:0000313" key="2">
    <source>
        <dbReference type="EMBL" id="PSL01232.1"/>
    </source>
</evidence>
<protein>
    <submittedName>
        <fullName evidence="2">Uncharacterized protein DUF4263</fullName>
    </submittedName>
</protein>
<comment type="caution">
    <text evidence="2">The sequence shown here is derived from an EMBL/GenBank/DDBJ whole genome shotgun (WGS) entry which is preliminary data.</text>
</comment>
<dbReference type="EMBL" id="PYGF01000014">
    <property type="protein sequence ID" value="PSL01232.1"/>
    <property type="molecule type" value="Genomic_DNA"/>
</dbReference>
<feature type="domain" description="Shedu protein SduA C-terminal" evidence="1">
    <location>
        <begin position="280"/>
        <end position="440"/>
    </location>
</feature>
<organism evidence="2 3">
    <name type="scientific">Cecembia rubra</name>
    <dbReference type="NCBI Taxonomy" id="1485585"/>
    <lineage>
        <taxon>Bacteria</taxon>
        <taxon>Pseudomonadati</taxon>
        <taxon>Bacteroidota</taxon>
        <taxon>Cytophagia</taxon>
        <taxon>Cytophagales</taxon>
        <taxon>Cyclobacteriaceae</taxon>
        <taxon>Cecembia</taxon>
    </lineage>
</organism>
<name>A0A2P8DVI5_9BACT</name>
<keyword evidence="3" id="KW-1185">Reference proteome</keyword>
<accession>A0A2P8DVI5</accession>
<reference evidence="2 3" key="1">
    <citation type="submission" date="2018-03" db="EMBL/GenBank/DDBJ databases">
        <title>Genomic Encyclopedia of Archaeal and Bacterial Type Strains, Phase II (KMG-II): from individual species to whole genera.</title>
        <authorList>
            <person name="Goeker M."/>
        </authorList>
    </citation>
    <scope>NUCLEOTIDE SEQUENCE [LARGE SCALE GENOMIC DNA]</scope>
    <source>
        <strain evidence="2 3">DSM 28057</strain>
    </source>
</reference>
<dbReference type="RefSeq" id="WP_106568728.1">
    <property type="nucleotide sequence ID" value="NZ_PYGF01000014.1"/>
</dbReference>